<comment type="subcellular location">
    <subcellularLocation>
        <location evidence="1">Cytoplasm</location>
    </subcellularLocation>
</comment>
<evidence type="ECO:0000256" key="8">
    <source>
        <dbReference type="ARBA" id="ARBA00023306"/>
    </source>
</evidence>
<gene>
    <name evidence="12" type="ORF">K8U61_21025</name>
</gene>
<sequence>MTTPRMQPPRIQFTATATSSVPAPSEAPAVGTSTLEPSAAGLAALIPEWQLAMRAENKAAGTIKLYAEGARRYLAWCQTTGLAPMVRTSLQTWMVHLLQRGNTPGTVRTRHQAVRRFTLWAIATGTLPADPFAGMKGPVHRQKLVTPLSDDELRALIRTCTHPTFRTDETFHHRRDEAIIRLMLETGIRIGEVTALHTDDLDLPGGRITIRHGKGGRGRVIPVGPATTRALHAYFDLRLQHPSADVPTLWLGARGTRFGYDGLSKALRRRATLAEITGFHPHKLRHTAAHRWLAAGGSESGLMAMAGWTRTDMLIRYTRATAAERARAEAARLNLGKL</sequence>
<feature type="domain" description="Tyr recombinase" evidence="10">
    <location>
        <begin position="143"/>
        <end position="331"/>
    </location>
</feature>
<evidence type="ECO:0000256" key="3">
    <source>
        <dbReference type="ARBA" id="ARBA00022618"/>
    </source>
</evidence>
<proteinExistence type="predicted"/>
<evidence type="ECO:0000256" key="9">
    <source>
        <dbReference type="PROSITE-ProRule" id="PRU01248"/>
    </source>
</evidence>
<evidence type="ECO:0000259" key="11">
    <source>
        <dbReference type="PROSITE" id="PS51900"/>
    </source>
</evidence>
<evidence type="ECO:0000313" key="13">
    <source>
        <dbReference type="Proteomes" id="UP000780875"/>
    </source>
</evidence>
<keyword evidence="4" id="KW-0159">Chromosome partition</keyword>
<accession>A0ABS7UJ53</accession>
<evidence type="ECO:0000256" key="7">
    <source>
        <dbReference type="ARBA" id="ARBA00023172"/>
    </source>
</evidence>
<dbReference type="SUPFAM" id="SSF56349">
    <property type="entry name" value="DNA breaking-rejoining enzymes"/>
    <property type="match status" value="1"/>
</dbReference>
<dbReference type="InterPro" id="IPR011010">
    <property type="entry name" value="DNA_brk_join_enz"/>
</dbReference>
<name>A0ABS7UJ53_9ACTN</name>
<protein>
    <submittedName>
        <fullName evidence="12">Tyrosine-type recombinase/integrase</fullName>
    </submittedName>
</protein>
<dbReference type="RefSeq" id="WP_224125026.1">
    <property type="nucleotide sequence ID" value="NZ_JAIQZJ010000016.1"/>
</dbReference>
<dbReference type="EMBL" id="JAIQZJ010000016">
    <property type="protein sequence ID" value="MBZ5740668.1"/>
    <property type="molecule type" value="Genomic_DNA"/>
</dbReference>
<reference evidence="12 13" key="1">
    <citation type="submission" date="2021-09" db="EMBL/GenBank/DDBJ databases">
        <title>Whole genome sequence of Nocardioides sp. GBK3QG-3.</title>
        <authorList>
            <person name="Tuo L."/>
        </authorList>
    </citation>
    <scope>NUCLEOTIDE SEQUENCE [LARGE SCALE GENOMIC DNA]</scope>
    <source>
        <strain evidence="12 13">GBK3QG-3</strain>
    </source>
</reference>
<evidence type="ECO:0000256" key="6">
    <source>
        <dbReference type="ARBA" id="ARBA00023125"/>
    </source>
</evidence>
<keyword evidence="7" id="KW-0233">DNA recombination</keyword>
<dbReference type="CDD" id="cd00397">
    <property type="entry name" value="DNA_BRE_C"/>
    <property type="match status" value="1"/>
</dbReference>
<dbReference type="InterPro" id="IPR050090">
    <property type="entry name" value="Tyrosine_recombinase_XerCD"/>
</dbReference>
<evidence type="ECO:0000259" key="10">
    <source>
        <dbReference type="PROSITE" id="PS51898"/>
    </source>
</evidence>
<dbReference type="PROSITE" id="PS51898">
    <property type="entry name" value="TYR_RECOMBINASE"/>
    <property type="match status" value="1"/>
</dbReference>
<dbReference type="InterPro" id="IPR013762">
    <property type="entry name" value="Integrase-like_cat_sf"/>
</dbReference>
<dbReference type="PROSITE" id="PS51900">
    <property type="entry name" value="CB"/>
    <property type="match status" value="1"/>
</dbReference>
<dbReference type="InterPro" id="IPR044068">
    <property type="entry name" value="CB"/>
</dbReference>
<comment type="caution">
    <text evidence="12">The sequence shown here is derived from an EMBL/GenBank/DDBJ whole genome shotgun (WGS) entry which is preliminary data.</text>
</comment>
<evidence type="ECO:0000256" key="2">
    <source>
        <dbReference type="ARBA" id="ARBA00022490"/>
    </source>
</evidence>
<evidence type="ECO:0000256" key="5">
    <source>
        <dbReference type="ARBA" id="ARBA00022908"/>
    </source>
</evidence>
<evidence type="ECO:0000313" key="12">
    <source>
        <dbReference type="EMBL" id="MBZ5740668.1"/>
    </source>
</evidence>
<dbReference type="Gene3D" id="1.10.150.130">
    <property type="match status" value="1"/>
</dbReference>
<evidence type="ECO:0000256" key="1">
    <source>
        <dbReference type="ARBA" id="ARBA00004496"/>
    </source>
</evidence>
<keyword evidence="5" id="KW-0229">DNA integration</keyword>
<dbReference type="InterPro" id="IPR010998">
    <property type="entry name" value="Integrase_recombinase_N"/>
</dbReference>
<dbReference type="InterPro" id="IPR002104">
    <property type="entry name" value="Integrase_catalytic"/>
</dbReference>
<organism evidence="12 13">
    <name type="scientific">Nocardioides mangrovi</name>
    <dbReference type="NCBI Taxonomy" id="2874580"/>
    <lineage>
        <taxon>Bacteria</taxon>
        <taxon>Bacillati</taxon>
        <taxon>Actinomycetota</taxon>
        <taxon>Actinomycetes</taxon>
        <taxon>Propionibacteriales</taxon>
        <taxon>Nocardioidaceae</taxon>
        <taxon>Nocardioides</taxon>
    </lineage>
</organism>
<keyword evidence="6 9" id="KW-0238">DNA-binding</keyword>
<dbReference type="Gene3D" id="1.10.443.10">
    <property type="entry name" value="Intergrase catalytic core"/>
    <property type="match status" value="1"/>
</dbReference>
<feature type="domain" description="Core-binding (CB)" evidence="11">
    <location>
        <begin position="40"/>
        <end position="122"/>
    </location>
</feature>
<dbReference type="Pfam" id="PF00589">
    <property type="entry name" value="Phage_integrase"/>
    <property type="match status" value="1"/>
</dbReference>
<dbReference type="PANTHER" id="PTHR30349">
    <property type="entry name" value="PHAGE INTEGRASE-RELATED"/>
    <property type="match status" value="1"/>
</dbReference>
<dbReference type="Proteomes" id="UP000780875">
    <property type="component" value="Unassembled WGS sequence"/>
</dbReference>
<keyword evidence="2" id="KW-0963">Cytoplasm</keyword>
<evidence type="ECO:0000256" key="4">
    <source>
        <dbReference type="ARBA" id="ARBA00022829"/>
    </source>
</evidence>
<keyword evidence="8" id="KW-0131">Cell cycle</keyword>
<keyword evidence="13" id="KW-1185">Reference proteome</keyword>
<keyword evidence="3" id="KW-0132">Cell division</keyword>
<dbReference type="PANTHER" id="PTHR30349:SF77">
    <property type="entry name" value="TYROSINE RECOMBINASE XERC"/>
    <property type="match status" value="1"/>
</dbReference>